<name>K0II03_NITGG</name>
<evidence type="ECO:0000256" key="3">
    <source>
        <dbReference type="ARBA" id="ARBA00022679"/>
    </source>
</evidence>
<comment type="catalytic activity">
    <reaction evidence="8">
        <text>L-seryl-[protein] + ATP = O-phospho-L-seryl-[protein] + ADP + H(+)</text>
        <dbReference type="Rhea" id="RHEA:17989"/>
        <dbReference type="Rhea" id="RHEA-COMP:9863"/>
        <dbReference type="Rhea" id="RHEA-COMP:11604"/>
        <dbReference type="ChEBI" id="CHEBI:15378"/>
        <dbReference type="ChEBI" id="CHEBI:29999"/>
        <dbReference type="ChEBI" id="CHEBI:30616"/>
        <dbReference type="ChEBI" id="CHEBI:83421"/>
        <dbReference type="ChEBI" id="CHEBI:456216"/>
        <dbReference type="EC" id="2.7.11.1"/>
    </reaction>
</comment>
<dbReference type="STRING" id="1237085.Ngar_c06390"/>
<dbReference type="PANTHER" id="PTHR37171:SF1">
    <property type="entry name" value="SERINE_THREONINE-PROTEIN KINASE YRZF-RELATED"/>
    <property type="match status" value="1"/>
</dbReference>
<evidence type="ECO:0000256" key="4">
    <source>
        <dbReference type="ARBA" id="ARBA00022741"/>
    </source>
</evidence>
<dbReference type="Proteomes" id="UP000008037">
    <property type="component" value="Chromosome"/>
</dbReference>
<evidence type="ECO:0000256" key="8">
    <source>
        <dbReference type="ARBA" id="ARBA00048679"/>
    </source>
</evidence>
<dbReference type="SUPFAM" id="SSF56112">
    <property type="entry name" value="Protein kinase-like (PK-like)"/>
    <property type="match status" value="1"/>
</dbReference>
<reference evidence="10 11" key="1">
    <citation type="journal article" date="2012" name="Environ. Microbiol.">
        <title>The genome of the ammonia-oxidizing Candidatus Nitrososphaera gargensis: insights into metabolic versatility and environmental adaptations.</title>
        <authorList>
            <person name="Spang A."/>
            <person name="Poehlein A."/>
            <person name="Offre P."/>
            <person name="Zumbragel S."/>
            <person name="Haider S."/>
            <person name="Rychlik N."/>
            <person name="Nowka B."/>
            <person name="Schmeisser C."/>
            <person name="Lebedeva E.V."/>
            <person name="Rattei T."/>
            <person name="Bohm C."/>
            <person name="Schmid M."/>
            <person name="Galushko A."/>
            <person name="Hatzenpichler R."/>
            <person name="Weinmaier T."/>
            <person name="Daniel R."/>
            <person name="Schleper C."/>
            <person name="Spieck E."/>
            <person name="Streit W."/>
            <person name="Wagner M."/>
        </authorList>
    </citation>
    <scope>NUCLEOTIDE SEQUENCE [LARGE SCALE GENOMIC DNA]</scope>
    <source>
        <strain evidence="11">Ga9.2</strain>
    </source>
</reference>
<comment type="catalytic activity">
    <reaction evidence="7">
        <text>L-threonyl-[protein] + ATP = O-phospho-L-threonyl-[protein] + ADP + H(+)</text>
        <dbReference type="Rhea" id="RHEA:46608"/>
        <dbReference type="Rhea" id="RHEA-COMP:11060"/>
        <dbReference type="Rhea" id="RHEA-COMP:11605"/>
        <dbReference type="ChEBI" id="CHEBI:15378"/>
        <dbReference type="ChEBI" id="CHEBI:30013"/>
        <dbReference type="ChEBI" id="CHEBI:30616"/>
        <dbReference type="ChEBI" id="CHEBI:61977"/>
        <dbReference type="ChEBI" id="CHEBI:456216"/>
        <dbReference type="EC" id="2.7.11.1"/>
    </reaction>
</comment>
<dbReference type="PANTHER" id="PTHR37171">
    <property type="entry name" value="SERINE/THREONINE-PROTEIN KINASE YRZF-RELATED"/>
    <property type="match status" value="1"/>
</dbReference>
<dbReference type="KEGG" id="nga:Ngar_c06390"/>
<dbReference type="InterPro" id="IPR011009">
    <property type="entry name" value="Kinase-like_dom_sf"/>
</dbReference>
<keyword evidence="11" id="KW-1185">Reference proteome</keyword>
<evidence type="ECO:0000256" key="7">
    <source>
        <dbReference type="ARBA" id="ARBA00047899"/>
    </source>
</evidence>
<evidence type="ECO:0000313" key="10">
    <source>
        <dbReference type="EMBL" id="AFU57582.1"/>
    </source>
</evidence>
<dbReference type="GO" id="GO:0005524">
    <property type="term" value="F:ATP binding"/>
    <property type="evidence" value="ECO:0007669"/>
    <property type="project" value="UniProtKB-KW"/>
</dbReference>
<dbReference type="HOGENOM" id="CLU_095575_0_0_2"/>
<dbReference type="EMBL" id="CP002408">
    <property type="protein sequence ID" value="AFU57582.1"/>
    <property type="molecule type" value="Genomic_DNA"/>
</dbReference>
<dbReference type="AlphaFoldDB" id="K0II03"/>
<keyword evidence="3" id="KW-0808">Transferase</keyword>
<dbReference type="GO" id="GO:0004674">
    <property type="term" value="F:protein serine/threonine kinase activity"/>
    <property type="evidence" value="ECO:0007669"/>
    <property type="project" value="UniProtKB-KW"/>
</dbReference>
<dbReference type="Gene3D" id="1.10.510.10">
    <property type="entry name" value="Transferase(Phosphotransferase) domain 1"/>
    <property type="match status" value="1"/>
</dbReference>
<evidence type="ECO:0000256" key="5">
    <source>
        <dbReference type="ARBA" id="ARBA00022777"/>
    </source>
</evidence>
<dbReference type="Pfam" id="PF01163">
    <property type="entry name" value="RIO1"/>
    <property type="match status" value="1"/>
</dbReference>
<dbReference type="InterPro" id="IPR052396">
    <property type="entry name" value="Meiotic_Drive_Suppr_Kinase"/>
</dbReference>
<evidence type="ECO:0000256" key="2">
    <source>
        <dbReference type="ARBA" id="ARBA00022527"/>
    </source>
</evidence>
<evidence type="ECO:0000256" key="1">
    <source>
        <dbReference type="ARBA" id="ARBA00012513"/>
    </source>
</evidence>
<proteinExistence type="predicted"/>
<dbReference type="InterPro" id="IPR018934">
    <property type="entry name" value="RIO_dom"/>
</dbReference>
<organism evidence="10 11">
    <name type="scientific">Nitrososphaera gargensis (strain Ga9.2)</name>
    <dbReference type="NCBI Taxonomy" id="1237085"/>
    <lineage>
        <taxon>Archaea</taxon>
        <taxon>Nitrososphaerota</taxon>
        <taxon>Nitrososphaeria</taxon>
        <taxon>Nitrososphaerales</taxon>
        <taxon>Nitrososphaeraceae</taxon>
        <taxon>Nitrososphaera</taxon>
    </lineage>
</organism>
<evidence type="ECO:0000259" key="9">
    <source>
        <dbReference type="Pfam" id="PF01163"/>
    </source>
</evidence>
<keyword evidence="2" id="KW-0723">Serine/threonine-protein kinase</keyword>
<keyword evidence="4" id="KW-0547">Nucleotide-binding</keyword>
<keyword evidence="6" id="KW-0067">ATP-binding</keyword>
<dbReference type="EC" id="2.7.11.1" evidence="1"/>
<dbReference type="InParanoid" id="K0II03"/>
<accession>K0II03</accession>
<dbReference type="BioCyc" id="CNIT1237085:G1324-637-MONOMER"/>
<sequence>MQASSKFIAEAAEKSRELQRRLSARLSRQSVSFSDELDIRSPELMPLICYPRFSESEYNDRIAEMESLGVTSISPGGRTTINGFRVAGKGHVGLVLRAKIGGKACALKIRRVDADRKSMDGEVRLHTMANDAGVGPRLEGHSKNLIAMEFVDGYSIIDWVKGATKDRLRKMARLVLEQCYSLDRAGLDHGELSRLNRHVIIVSDRPYIIDFESASTARKTSNVTAAAQSIFLHGAIAEIMVKRTLQTDREKALTALKTYKRDQTRTNFDAVLDSLPV</sequence>
<keyword evidence="5 10" id="KW-0418">Kinase</keyword>
<evidence type="ECO:0000256" key="6">
    <source>
        <dbReference type="ARBA" id="ARBA00022840"/>
    </source>
</evidence>
<protein>
    <recommendedName>
        <fullName evidence="1">non-specific serine/threonine protein kinase</fullName>
        <ecNumber evidence="1">2.7.11.1</ecNumber>
    </recommendedName>
</protein>
<evidence type="ECO:0000313" key="11">
    <source>
        <dbReference type="Proteomes" id="UP000008037"/>
    </source>
</evidence>
<gene>
    <name evidence="10" type="ordered locus">Ngar_c06390</name>
</gene>
<feature type="domain" description="RIO-type" evidence="9">
    <location>
        <begin position="128"/>
        <end position="214"/>
    </location>
</feature>